<dbReference type="GO" id="GO:0015421">
    <property type="term" value="F:ABC-type oligopeptide transporter activity"/>
    <property type="evidence" value="ECO:0007669"/>
    <property type="project" value="TreeGrafter"/>
</dbReference>
<feature type="domain" description="ABC transmembrane type-1" evidence="14">
    <location>
        <begin position="89"/>
        <end position="421"/>
    </location>
</feature>
<feature type="compositionally biased region" description="Basic and acidic residues" evidence="11">
    <location>
        <begin position="711"/>
        <end position="725"/>
    </location>
</feature>
<dbReference type="InterPro" id="IPR011527">
    <property type="entry name" value="ABC1_TM_dom"/>
</dbReference>
<dbReference type="SUPFAM" id="SSF90123">
    <property type="entry name" value="ABC transporter transmembrane region"/>
    <property type="match status" value="2"/>
</dbReference>
<feature type="transmembrane region" description="Helical" evidence="12">
    <location>
        <begin position="849"/>
        <end position="875"/>
    </location>
</feature>
<feature type="transmembrane region" description="Helical" evidence="12">
    <location>
        <begin position="178"/>
        <end position="201"/>
    </location>
</feature>
<comment type="subcellular location">
    <subcellularLocation>
        <location evidence="1">Membrane</location>
        <topology evidence="1">Multi-pass membrane protein</topology>
    </subcellularLocation>
</comment>
<dbReference type="InterPro" id="IPR003439">
    <property type="entry name" value="ABC_transporter-like_ATP-bd"/>
</dbReference>
<keyword evidence="6" id="KW-0677">Repeat</keyword>
<evidence type="ECO:0000256" key="12">
    <source>
        <dbReference type="SAM" id="Phobius"/>
    </source>
</evidence>
<evidence type="ECO:0000256" key="9">
    <source>
        <dbReference type="ARBA" id="ARBA00022989"/>
    </source>
</evidence>
<feature type="transmembrane region" description="Helical" evidence="12">
    <location>
        <begin position="931"/>
        <end position="949"/>
    </location>
</feature>
<keyword evidence="7" id="KW-0547">Nucleotide-binding</keyword>
<dbReference type="Pfam" id="PF00005">
    <property type="entry name" value="ABC_tran"/>
    <property type="match status" value="2"/>
</dbReference>
<dbReference type="GO" id="GO:0090374">
    <property type="term" value="P:oligopeptide export from mitochondrion"/>
    <property type="evidence" value="ECO:0007669"/>
    <property type="project" value="TreeGrafter"/>
</dbReference>
<evidence type="ECO:0000256" key="8">
    <source>
        <dbReference type="ARBA" id="ARBA00022840"/>
    </source>
</evidence>
<feature type="transmembrane region" description="Helical" evidence="12">
    <location>
        <begin position="955"/>
        <end position="975"/>
    </location>
</feature>
<evidence type="ECO:0000313" key="15">
    <source>
        <dbReference type="EMBL" id="ODQ71542.1"/>
    </source>
</evidence>
<organism evidence="15 16">
    <name type="scientific">Lipomyces starkeyi NRRL Y-11557</name>
    <dbReference type="NCBI Taxonomy" id="675824"/>
    <lineage>
        <taxon>Eukaryota</taxon>
        <taxon>Fungi</taxon>
        <taxon>Dikarya</taxon>
        <taxon>Ascomycota</taxon>
        <taxon>Saccharomycotina</taxon>
        <taxon>Lipomycetes</taxon>
        <taxon>Lipomycetales</taxon>
        <taxon>Lipomycetaceae</taxon>
        <taxon>Lipomyces</taxon>
    </lineage>
</organism>
<feature type="compositionally biased region" description="Polar residues" evidence="11">
    <location>
        <begin position="1"/>
        <end position="13"/>
    </location>
</feature>
<keyword evidence="16" id="KW-1185">Reference proteome</keyword>
<evidence type="ECO:0000313" key="16">
    <source>
        <dbReference type="Proteomes" id="UP000094385"/>
    </source>
</evidence>
<evidence type="ECO:0000256" key="4">
    <source>
        <dbReference type="ARBA" id="ARBA00022475"/>
    </source>
</evidence>
<keyword evidence="10 12" id="KW-0472">Membrane</keyword>
<feature type="transmembrane region" description="Helical" evidence="12">
    <location>
        <begin position="1067"/>
        <end position="1091"/>
    </location>
</feature>
<accession>A0A1E3Q306</accession>
<evidence type="ECO:0000256" key="3">
    <source>
        <dbReference type="ARBA" id="ARBA00022448"/>
    </source>
</evidence>
<feature type="region of interest" description="Disordered" evidence="11">
    <location>
        <begin position="1"/>
        <end position="34"/>
    </location>
</feature>
<dbReference type="SMART" id="SM00382">
    <property type="entry name" value="AAA"/>
    <property type="match status" value="2"/>
</dbReference>
<dbReference type="Gene3D" id="1.20.1560.10">
    <property type="entry name" value="ABC transporter type 1, transmembrane domain"/>
    <property type="match status" value="3"/>
</dbReference>
<keyword evidence="4" id="KW-1003">Cell membrane</keyword>
<keyword evidence="5 12" id="KW-0812">Transmembrane</keyword>
<dbReference type="InterPro" id="IPR036640">
    <property type="entry name" value="ABC1_TM_sf"/>
</dbReference>
<dbReference type="GO" id="GO:0016887">
    <property type="term" value="F:ATP hydrolysis activity"/>
    <property type="evidence" value="ECO:0007669"/>
    <property type="project" value="InterPro"/>
</dbReference>
<dbReference type="GO" id="GO:0005743">
    <property type="term" value="C:mitochondrial inner membrane"/>
    <property type="evidence" value="ECO:0007669"/>
    <property type="project" value="TreeGrafter"/>
</dbReference>
<feature type="transmembrane region" description="Helical" evidence="12">
    <location>
        <begin position="358"/>
        <end position="380"/>
    </location>
</feature>
<feature type="transmembrane region" description="Helical" evidence="12">
    <location>
        <begin position="278"/>
        <end position="301"/>
    </location>
</feature>
<gene>
    <name evidence="15" type="ORF">LIPSTDRAFT_4774</name>
</gene>
<dbReference type="GO" id="GO:0005524">
    <property type="term" value="F:ATP binding"/>
    <property type="evidence" value="ECO:0007669"/>
    <property type="project" value="UniProtKB-KW"/>
</dbReference>
<keyword evidence="9 12" id="KW-1133">Transmembrane helix</keyword>
<feature type="domain" description="ABC transporter" evidence="13">
    <location>
        <begin position="457"/>
        <end position="702"/>
    </location>
</feature>
<sequence length="1379" mass="152988">MMWKRSTSQSERSANNDEKTAATEKSPLLQQQSGSNKIVDVNEHTDEFSHLTTLEADILRRQVLVTPLSTHFFSLYRYATKKDRFLLGIGFLFAIVSGILRPLMTILVGNIAQLFVNYRPPSELYGYYGDSNYNSGAYGFNETLFSDDTSTFNSTERYASYRYPVTTPEEFQRQINQIALFFVGLAIADFLTSTINTYIFIDRGEVLSSRIRKSYLDSTLRQNIAYFDKLGTGEITTRISTDILLLQEGMSEKVGQVSSNITTFISALLIAFTRSWKLTLILTSITFSVLVTMTVASRFMVKFYRKSLSGYSVGGTIAEEALSSIRNVQAFAIEERLAVQYDEFLVVTEKWAHKAGMVLGFMTGMMWFFMYCNYSLAFFQGSKFIASGYLEIRQVMSVLMSMMMGSFFLSSIPPLLRHIANGIAAASKIYTAIDRDSAIDPLAPGETFSESEFNGRVEFRDLKFIYPSRAHSIVLEHFNLTIEAGRTVAIVGASGSGKSTIINILERFYNPVGGHVYLDGHDIAKLNVEWLRQHMSLVSQEPFLFACSIFENVAYGLIGTHYETASRVEKEALVIDSCKKANAWTFIETLPLGLNTQVGERGFLMSGGQKQRIAIARAIVSNPKILLLDEATSALDTKSEGIVQEALDAASKGRTTIVIAHRLSTIKDANMIVVMSKGKVLETGTHNQLITKQGEYYKLVQAQKIEALMKEKEDDTDATSDKTEFDTDSDLESEGTISKGYESATSSDYKEDDREPLKLSRTKTGRSISSIALEQKPEDPLPTVDSTWTLIKFLMQLTEKENKYLVVGTVCAAINGLGHPVISILYALSVTSFGNGMAEYDIMAKNIRVYAGVFFALGWIQSSAFFLCNATLSFVGQRLVRRIRYQTFRHIMRQDMVFFDQKENSTGKLTTILAQYAQSVEGLSGATLGQIMNALFNIFAGSILALSVAPKMAAAFIGCVPLMIGCGYGRFSMLARVQEHAKKMNEQSAAYACEAVSSIRTVNSLTRERDIVEIYEADLAKQTRANIVPTAKSASLFGTAQALQFLIMGFGFWWGSRFIFSAEYSVVQFYIAFMSSIFGAQNAGIVFSYAADMTKAKSAAQSIKNLFDRVPEIDRWFDGGEVLDAEQVQGDIEFRDVHFRYPTRSSVPVLRGLKLRVKKGQYVALVGASGCGKSTTIGLIEKFYRPLTGQILFDGHDVNTLNINSYRSQIALVQQEPVLYATTIKDNIKLGSLENPDDISHERIVDVCRQSNIHDFIVSLPDGYDTLCGTKGVLLSGGQKQRIAIARALIREPKVLLLDEATSALDSESEKVVQSALDQAAKGRTTIAVAHRLSTIQNADKIFVLGGGKVVEEGTHFELLAKRGKYHELVQAQALEGAE</sequence>
<dbReference type="PANTHER" id="PTHR43394:SF11">
    <property type="entry name" value="ATP-BINDING CASSETTE TRANSPORTER"/>
    <property type="match status" value="1"/>
</dbReference>
<evidence type="ECO:0000256" key="11">
    <source>
        <dbReference type="SAM" id="MobiDB-lite"/>
    </source>
</evidence>
<reference evidence="15 16" key="1">
    <citation type="journal article" date="2016" name="Proc. Natl. Acad. Sci. U.S.A.">
        <title>Comparative genomics of biotechnologically important yeasts.</title>
        <authorList>
            <person name="Riley R."/>
            <person name="Haridas S."/>
            <person name="Wolfe K.H."/>
            <person name="Lopes M.R."/>
            <person name="Hittinger C.T."/>
            <person name="Goeker M."/>
            <person name="Salamov A.A."/>
            <person name="Wisecaver J.H."/>
            <person name="Long T.M."/>
            <person name="Calvey C.H."/>
            <person name="Aerts A.L."/>
            <person name="Barry K.W."/>
            <person name="Choi C."/>
            <person name="Clum A."/>
            <person name="Coughlan A.Y."/>
            <person name="Deshpande S."/>
            <person name="Douglass A.P."/>
            <person name="Hanson S.J."/>
            <person name="Klenk H.-P."/>
            <person name="LaButti K.M."/>
            <person name="Lapidus A."/>
            <person name="Lindquist E.A."/>
            <person name="Lipzen A.M."/>
            <person name="Meier-Kolthoff J.P."/>
            <person name="Ohm R.A."/>
            <person name="Otillar R.P."/>
            <person name="Pangilinan J.L."/>
            <person name="Peng Y."/>
            <person name="Rokas A."/>
            <person name="Rosa C.A."/>
            <person name="Scheuner C."/>
            <person name="Sibirny A.A."/>
            <person name="Slot J.C."/>
            <person name="Stielow J.B."/>
            <person name="Sun H."/>
            <person name="Kurtzman C.P."/>
            <person name="Blackwell M."/>
            <person name="Grigoriev I.V."/>
            <person name="Jeffries T.W."/>
        </authorList>
    </citation>
    <scope>NUCLEOTIDE SEQUENCE [LARGE SCALE GENOMIC DNA]</scope>
    <source>
        <strain evidence="15 16">NRRL Y-11557</strain>
    </source>
</reference>
<dbReference type="SUPFAM" id="SSF52540">
    <property type="entry name" value="P-loop containing nucleoside triphosphate hydrolases"/>
    <property type="match status" value="2"/>
</dbReference>
<proteinExistence type="inferred from homology"/>
<dbReference type="FunFam" id="3.40.50.300:FF:000302">
    <property type="entry name" value="ATP-binding cassette subfamily B member 5"/>
    <property type="match status" value="1"/>
</dbReference>
<feature type="transmembrane region" description="Helical" evidence="12">
    <location>
        <begin position="1034"/>
        <end position="1055"/>
    </location>
</feature>
<feature type="transmembrane region" description="Helical" evidence="12">
    <location>
        <begin position="85"/>
        <end position="112"/>
    </location>
</feature>
<dbReference type="FunFam" id="3.40.50.300:FF:000251">
    <property type="entry name" value="ABC transporter B family member 19"/>
    <property type="match status" value="1"/>
</dbReference>
<feature type="transmembrane region" description="Helical" evidence="12">
    <location>
        <begin position="254"/>
        <end position="272"/>
    </location>
</feature>
<name>A0A1E3Q306_LIPST</name>
<feature type="transmembrane region" description="Helical" evidence="12">
    <location>
        <begin position="392"/>
        <end position="409"/>
    </location>
</feature>
<protein>
    <submittedName>
        <fullName evidence="15">Uncharacterized protein</fullName>
    </submittedName>
</protein>
<dbReference type="PROSITE" id="PS50893">
    <property type="entry name" value="ABC_TRANSPORTER_2"/>
    <property type="match status" value="2"/>
</dbReference>
<evidence type="ECO:0000256" key="7">
    <source>
        <dbReference type="ARBA" id="ARBA00022741"/>
    </source>
</evidence>
<dbReference type="STRING" id="675824.A0A1E3Q306"/>
<feature type="compositionally biased region" description="Basic and acidic residues" evidence="11">
    <location>
        <begin position="748"/>
        <end position="758"/>
    </location>
</feature>
<dbReference type="PROSITE" id="PS00211">
    <property type="entry name" value="ABC_TRANSPORTER_1"/>
    <property type="match status" value="2"/>
</dbReference>
<feature type="transmembrane region" description="Helical" evidence="12">
    <location>
        <begin position="804"/>
        <end position="829"/>
    </location>
</feature>
<keyword evidence="3" id="KW-0813">Transport</keyword>
<evidence type="ECO:0000256" key="5">
    <source>
        <dbReference type="ARBA" id="ARBA00022692"/>
    </source>
</evidence>
<evidence type="ECO:0000256" key="1">
    <source>
        <dbReference type="ARBA" id="ARBA00004141"/>
    </source>
</evidence>
<evidence type="ECO:0000259" key="14">
    <source>
        <dbReference type="PROSITE" id="PS50929"/>
    </source>
</evidence>
<dbReference type="Pfam" id="PF00664">
    <property type="entry name" value="ABC_membrane"/>
    <property type="match status" value="2"/>
</dbReference>
<feature type="domain" description="ABC transporter" evidence="13">
    <location>
        <begin position="1132"/>
        <end position="1372"/>
    </location>
</feature>
<dbReference type="InterPro" id="IPR003593">
    <property type="entry name" value="AAA+_ATPase"/>
</dbReference>
<dbReference type="EMBL" id="KV454297">
    <property type="protein sequence ID" value="ODQ71542.1"/>
    <property type="molecule type" value="Genomic_DNA"/>
</dbReference>
<evidence type="ECO:0000256" key="6">
    <source>
        <dbReference type="ARBA" id="ARBA00022737"/>
    </source>
</evidence>
<dbReference type="InterPro" id="IPR017871">
    <property type="entry name" value="ABC_transporter-like_CS"/>
</dbReference>
<evidence type="ECO:0000259" key="13">
    <source>
        <dbReference type="PROSITE" id="PS50893"/>
    </source>
</evidence>
<dbReference type="PANTHER" id="PTHR43394">
    <property type="entry name" value="ATP-DEPENDENT PERMEASE MDL1, MITOCHONDRIAL"/>
    <property type="match status" value="1"/>
</dbReference>
<dbReference type="InterPro" id="IPR027417">
    <property type="entry name" value="P-loop_NTPase"/>
</dbReference>
<comment type="similarity">
    <text evidence="2">Belongs to the ABC transporter superfamily. ABCB family. Multidrug resistance exporter (TC 3.A.1.201) subfamily.</text>
</comment>
<dbReference type="CDD" id="cd18578">
    <property type="entry name" value="ABC_6TM_Pgp_ABCB1_D2_like"/>
    <property type="match status" value="1"/>
</dbReference>
<dbReference type="InterPro" id="IPR039421">
    <property type="entry name" value="Type_1_exporter"/>
</dbReference>
<evidence type="ECO:0000256" key="10">
    <source>
        <dbReference type="ARBA" id="ARBA00023136"/>
    </source>
</evidence>
<dbReference type="CDD" id="cd18577">
    <property type="entry name" value="ABC_6TM_Pgp_ABCB1_D1_like"/>
    <property type="match status" value="1"/>
</dbReference>
<dbReference type="Proteomes" id="UP000094385">
    <property type="component" value="Unassembled WGS sequence"/>
</dbReference>
<dbReference type="CDD" id="cd03249">
    <property type="entry name" value="ABC_MTABC3_MDL1_MDL2"/>
    <property type="match status" value="2"/>
</dbReference>
<feature type="domain" description="ABC transmembrane type-1" evidence="14">
    <location>
        <begin position="806"/>
        <end position="1095"/>
    </location>
</feature>
<dbReference type="OrthoDB" id="6500128at2759"/>
<dbReference type="PROSITE" id="PS50929">
    <property type="entry name" value="ABC_TM1F"/>
    <property type="match status" value="2"/>
</dbReference>
<feature type="region of interest" description="Disordered" evidence="11">
    <location>
        <begin position="711"/>
        <end position="763"/>
    </location>
</feature>
<keyword evidence="8" id="KW-0067">ATP-binding</keyword>
<dbReference type="Gene3D" id="3.40.50.300">
    <property type="entry name" value="P-loop containing nucleotide triphosphate hydrolases"/>
    <property type="match status" value="2"/>
</dbReference>
<evidence type="ECO:0000256" key="2">
    <source>
        <dbReference type="ARBA" id="ARBA00007577"/>
    </source>
</evidence>